<evidence type="ECO:0000259" key="5">
    <source>
        <dbReference type="Pfam" id="PF01048"/>
    </source>
</evidence>
<reference evidence="6 7" key="1">
    <citation type="journal article" date="2019" name="Int. J. Syst. Evol. Microbiol.">
        <title>The Global Catalogue of Microorganisms (GCM) 10K type strain sequencing project: providing services to taxonomists for standard genome sequencing and annotation.</title>
        <authorList>
            <consortium name="The Broad Institute Genomics Platform"/>
            <consortium name="The Broad Institute Genome Sequencing Center for Infectious Disease"/>
            <person name="Wu L."/>
            <person name="Ma J."/>
        </authorList>
    </citation>
    <scope>NUCLEOTIDE SEQUENCE [LARGE SCALE GENOMIC DNA]</scope>
    <source>
        <strain evidence="6 7">JCM 15896</strain>
    </source>
</reference>
<evidence type="ECO:0000313" key="7">
    <source>
        <dbReference type="Proteomes" id="UP001500359"/>
    </source>
</evidence>
<dbReference type="Proteomes" id="UP001500359">
    <property type="component" value="Unassembled WGS sequence"/>
</dbReference>
<dbReference type="CDD" id="cd09006">
    <property type="entry name" value="PNP_EcPNPI-like"/>
    <property type="match status" value="1"/>
</dbReference>
<feature type="active site" description="Proton donor" evidence="4">
    <location>
        <position position="205"/>
    </location>
</feature>
<feature type="binding site" description="in other chain" evidence="4">
    <location>
        <begin position="180"/>
        <end position="182"/>
    </location>
    <ligand>
        <name>a purine D-ribonucleoside</name>
        <dbReference type="ChEBI" id="CHEBI:142355"/>
        <note>ligand shared between dimeric partners</note>
    </ligand>
</feature>
<dbReference type="EC" id="2.4.2.1" evidence="4"/>
<proteinExistence type="inferred from homology"/>
<evidence type="ECO:0000256" key="4">
    <source>
        <dbReference type="HAMAP-Rule" id="MF_01627"/>
    </source>
</evidence>
<keyword evidence="1 4" id="KW-0328">Glycosyltransferase</keyword>
<dbReference type="InterPro" id="IPR004402">
    <property type="entry name" value="DeoD-type"/>
</dbReference>
<feature type="binding site" description="in other chain" evidence="4">
    <location>
        <position position="25"/>
    </location>
    <ligand>
        <name>phosphate</name>
        <dbReference type="ChEBI" id="CHEBI:43474"/>
        <note>ligand shared between dimeric partners</note>
    </ligand>
</feature>
<protein>
    <recommendedName>
        <fullName evidence="4">Purine nucleoside phosphorylase DeoD-type</fullName>
        <shortName evidence="4">PNP</shortName>
        <ecNumber evidence="4">2.4.2.1</ecNumber>
    </recommendedName>
</protein>
<feature type="site" description="Important for catalytic activity" evidence="4">
    <location>
        <position position="218"/>
    </location>
</feature>
<keyword evidence="7" id="KW-1185">Reference proteome</keyword>
<dbReference type="Pfam" id="PF01048">
    <property type="entry name" value="PNP_UDP_1"/>
    <property type="match status" value="1"/>
</dbReference>
<keyword evidence="2 4" id="KW-0808">Transferase</keyword>
<feature type="binding site" evidence="4">
    <location>
        <position position="5"/>
    </location>
    <ligand>
        <name>a purine D-ribonucleoside</name>
        <dbReference type="ChEBI" id="CHEBI:142355"/>
        <note>ligand shared between dimeric partners</note>
    </ligand>
</feature>
<accession>A0ABN1LRK0</accession>
<dbReference type="RefSeq" id="WP_343861851.1">
    <property type="nucleotide sequence ID" value="NZ_BAAAFD010000011.1"/>
</dbReference>
<gene>
    <name evidence="4 6" type="primary">deoD</name>
    <name evidence="6" type="ORF">GCM10009114_32270</name>
</gene>
<dbReference type="NCBIfam" id="TIGR00107">
    <property type="entry name" value="deoD"/>
    <property type="match status" value="1"/>
</dbReference>
<feature type="binding site" description="in other chain" evidence="4">
    <location>
        <position position="21"/>
    </location>
    <ligand>
        <name>phosphate</name>
        <dbReference type="ChEBI" id="CHEBI:43474"/>
        <note>ligand shared between dimeric partners</note>
    </ligand>
</feature>
<dbReference type="InterPro" id="IPR035994">
    <property type="entry name" value="Nucleoside_phosphorylase_sf"/>
</dbReference>
<comment type="similarity">
    <text evidence="4">Belongs to the PNP/UDP phosphorylase family.</text>
</comment>
<evidence type="ECO:0000256" key="1">
    <source>
        <dbReference type="ARBA" id="ARBA00022676"/>
    </source>
</evidence>
<dbReference type="Gene3D" id="3.40.50.1580">
    <property type="entry name" value="Nucleoside phosphorylase domain"/>
    <property type="match status" value="1"/>
</dbReference>
<feature type="binding site" description="in other chain" evidence="4">
    <location>
        <begin position="204"/>
        <end position="205"/>
    </location>
    <ligand>
        <name>a purine D-ribonucleoside</name>
        <dbReference type="ChEBI" id="CHEBI:142355"/>
        <note>ligand shared between dimeric partners</note>
    </ligand>
</feature>
<feature type="binding site" description="in other chain" evidence="4">
    <location>
        <begin position="88"/>
        <end position="91"/>
    </location>
    <ligand>
        <name>phosphate</name>
        <dbReference type="ChEBI" id="CHEBI:43474"/>
        <note>ligand shared between dimeric partners</note>
    </ligand>
</feature>
<evidence type="ECO:0000313" key="6">
    <source>
        <dbReference type="EMBL" id="GAA0859304.1"/>
    </source>
</evidence>
<organism evidence="6 7">
    <name type="scientific">Aliiglaciecola litoralis</name>
    <dbReference type="NCBI Taxonomy" id="582857"/>
    <lineage>
        <taxon>Bacteria</taxon>
        <taxon>Pseudomonadati</taxon>
        <taxon>Pseudomonadota</taxon>
        <taxon>Gammaproteobacteria</taxon>
        <taxon>Alteromonadales</taxon>
        <taxon>Alteromonadaceae</taxon>
        <taxon>Aliiglaciecola</taxon>
    </lineage>
</organism>
<dbReference type="InterPro" id="IPR000845">
    <property type="entry name" value="Nucleoside_phosphorylase_d"/>
</dbReference>
<dbReference type="NCBIfam" id="NF004489">
    <property type="entry name" value="PRK05819.1"/>
    <property type="match status" value="1"/>
</dbReference>
<comment type="subunit">
    <text evidence="4">Homohexamer; trimer of homodimers.</text>
</comment>
<dbReference type="SUPFAM" id="SSF53167">
    <property type="entry name" value="Purine and uridine phosphorylases"/>
    <property type="match status" value="1"/>
</dbReference>
<comment type="function">
    <text evidence="4">Catalyzes the reversible phosphorolytic breakdown of the N-glycosidic bond in the beta-(deoxy)ribonucleoside molecules, with the formation of the corresponding free purine bases and pentose-1-phosphate.</text>
</comment>
<comment type="caution">
    <text evidence="6">The sequence shown here is derived from an EMBL/GenBank/DDBJ whole genome shotgun (WGS) entry which is preliminary data.</text>
</comment>
<evidence type="ECO:0000256" key="2">
    <source>
        <dbReference type="ARBA" id="ARBA00022679"/>
    </source>
</evidence>
<evidence type="ECO:0000256" key="3">
    <source>
        <dbReference type="ARBA" id="ARBA00048447"/>
    </source>
</evidence>
<dbReference type="PANTHER" id="PTHR43691:SF11">
    <property type="entry name" value="FI09636P-RELATED"/>
    <property type="match status" value="1"/>
</dbReference>
<dbReference type="PANTHER" id="PTHR43691">
    <property type="entry name" value="URIDINE PHOSPHORYLASE"/>
    <property type="match status" value="1"/>
</dbReference>
<sequence>MTTAHINAQPHDFAKTVLMPGDPLRAKYIAENYLQNVKPVNTIRNMLGYTGFFNGHRVSVMGSGMGAPSICLYAHELYSDFGVENIIRVGSCGALQAHVALNDIVFAMGATTDSNINLIRTNGYDFAPIADFDLLQQHVSIAKQKTLKFHVGNVFTTDLFYNSHTETTKTMTRFGVLAAEMETAGLYCIAAQFGKKALTICTVSDHILLNQQLSTSERETGFDTMIDIALQSLDTKY</sequence>
<dbReference type="NCBIfam" id="NF009914">
    <property type="entry name" value="PRK13374.1"/>
    <property type="match status" value="1"/>
</dbReference>
<comment type="catalytic activity">
    <reaction evidence="3">
        <text>uridine + phosphate = alpha-D-ribose 1-phosphate + uracil</text>
        <dbReference type="Rhea" id="RHEA:24388"/>
        <dbReference type="ChEBI" id="CHEBI:16704"/>
        <dbReference type="ChEBI" id="CHEBI:17568"/>
        <dbReference type="ChEBI" id="CHEBI:43474"/>
        <dbReference type="ChEBI" id="CHEBI:57720"/>
        <dbReference type="EC" id="2.4.2.3"/>
    </reaction>
</comment>
<name>A0ABN1LRK0_9ALTE</name>
<dbReference type="HAMAP" id="MF_01627">
    <property type="entry name" value="Pur_nucleosid_phosp"/>
    <property type="match status" value="1"/>
</dbReference>
<comment type="catalytic activity">
    <reaction evidence="4">
        <text>a purine 2'-deoxy-D-ribonucleoside + phosphate = a purine nucleobase + 2-deoxy-alpha-D-ribose 1-phosphate</text>
        <dbReference type="Rhea" id="RHEA:36431"/>
        <dbReference type="ChEBI" id="CHEBI:26386"/>
        <dbReference type="ChEBI" id="CHEBI:43474"/>
        <dbReference type="ChEBI" id="CHEBI:57259"/>
        <dbReference type="ChEBI" id="CHEBI:142361"/>
        <dbReference type="EC" id="2.4.2.1"/>
    </reaction>
</comment>
<feature type="domain" description="Nucleoside phosphorylase" evidence="5">
    <location>
        <begin position="16"/>
        <end position="209"/>
    </location>
</feature>
<dbReference type="EMBL" id="BAAAFD010000011">
    <property type="protein sequence ID" value="GAA0859304.1"/>
    <property type="molecule type" value="Genomic_DNA"/>
</dbReference>
<comment type="catalytic activity">
    <reaction evidence="4">
        <text>a purine D-ribonucleoside + phosphate = a purine nucleobase + alpha-D-ribose 1-phosphate</text>
        <dbReference type="Rhea" id="RHEA:19805"/>
        <dbReference type="ChEBI" id="CHEBI:26386"/>
        <dbReference type="ChEBI" id="CHEBI:43474"/>
        <dbReference type="ChEBI" id="CHEBI:57720"/>
        <dbReference type="ChEBI" id="CHEBI:142355"/>
        <dbReference type="EC" id="2.4.2.1"/>
    </reaction>
</comment>
<feature type="binding site" evidence="4">
    <location>
        <position position="44"/>
    </location>
    <ligand>
        <name>phosphate</name>
        <dbReference type="ChEBI" id="CHEBI:43474"/>
        <note>ligand shared between dimeric partners</note>
    </ligand>
</feature>